<dbReference type="SUPFAM" id="SSF82185">
    <property type="entry name" value="Histone H3 K4-specific methyltransferase SET7/9 N-terminal domain"/>
    <property type="match status" value="1"/>
</dbReference>
<dbReference type="EMBL" id="VFQX01000013">
    <property type="protein sequence ID" value="KAF0981439.1"/>
    <property type="molecule type" value="Genomic_DNA"/>
</dbReference>
<dbReference type="OrthoDB" id="192402at2759"/>
<reference evidence="2 3" key="1">
    <citation type="journal article" date="2019" name="Sci. Rep.">
        <title>Nanopore sequencing improves the draft genome of the human pathogenic amoeba Naegleria fowleri.</title>
        <authorList>
            <person name="Liechti N."/>
            <person name="Schurch N."/>
            <person name="Bruggmann R."/>
            <person name="Wittwer M."/>
        </authorList>
    </citation>
    <scope>NUCLEOTIDE SEQUENCE [LARGE SCALE GENOMIC DNA]</scope>
    <source>
        <strain evidence="2 3">ATCC 30894</strain>
    </source>
</reference>
<dbReference type="OMA" id="ECHYENG"/>
<keyword evidence="3" id="KW-1185">Reference proteome</keyword>
<evidence type="ECO:0000256" key="1">
    <source>
        <dbReference type="SAM" id="MobiDB-lite"/>
    </source>
</evidence>
<dbReference type="InterPro" id="IPR036047">
    <property type="entry name" value="F-box-like_dom_sf"/>
</dbReference>
<feature type="compositionally biased region" description="Polar residues" evidence="1">
    <location>
        <begin position="10"/>
        <end position="24"/>
    </location>
</feature>
<evidence type="ECO:0000313" key="3">
    <source>
        <dbReference type="Proteomes" id="UP000444721"/>
    </source>
</evidence>
<dbReference type="SUPFAM" id="SSF81383">
    <property type="entry name" value="F-box domain"/>
    <property type="match status" value="1"/>
</dbReference>
<dbReference type="VEuPathDB" id="AmoebaDB:FDP41_012096"/>
<feature type="compositionally biased region" description="Acidic residues" evidence="1">
    <location>
        <begin position="368"/>
        <end position="377"/>
    </location>
</feature>
<dbReference type="Proteomes" id="UP000444721">
    <property type="component" value="Unassembled WGS sequence"/>
</dbReference>
<feature type="compositionally biased region" description="Polar residues" evidence="1">
    <location>
        <begin position="352"/>
        <end position="367"/>
    </location>
</feature>
<sequence length="377" mass="43561">MSLLDDVQSGRENPSPENSNNDQAEATEGKRTLDRLSDCISEEEDDSYFGTFKKKIRMVPFYLLIAFMDSMFPFLRGKDLNICRQVCKDWYNFQKSNYFTSQHTKRLNLFHNNLVTSSKKTQLSIVQYLLGYKQGPMLVIHTDNRVLNLSEKIQEYISKPDTPQVVNDDLKEICKGHIKSQLSYKDGKKHGEAIDYFKSGEIMQVGHFAYAIERSCSYKNDKLDGKLIEYKVLYDNDGKKAIVKDVECYYKNGKYDGLKILYFGLDEQIMEWSHFKEGKLHGISRSYACKDGVFNKKEHHLTTEATYFEGKLHGAKTEFYVDGSPFQKKEYVMGKMCKQTIYSRKRIPSTINGGSYSEDSESGMLSSEQEDVDRESL</sequence>
<dbReference type="GeneID" id="68119311"/>
<evidence type="ECO:0008006" key="4">
    <source>
        <dbReference type="Google" id="ProtNLM"/>
    </source>
</evidence>
<protein>
    <recommendedName>
        <fullName evidence="4">F-box domain-containing protein</fullName>
    </recommendedName>
</protein>
<gene>
    <name evidence="2" type="ORF">FDP41_012096</name>
</gene>
<evidence type="ECO:0000313" key="2">
    <source>
        <dbReference type="EMBL" id="KAF0981439.1"/>
    </source>
</evidence>
<accession>A0A6A5C851</accession>
<dbReference type="RefSeq" id="XP_044566152.1">
    <property type="nucleotide sequence ID" value="XM_044702577.1"/>
</dbReference>
<organism evidence="2 3">
    <name type="scientific">Naegleria fowleri</name>
    <name type="common">Brain eating amoeba</name>
    <dbReference type="NCBI Taxonomy" id="5763"/>
    <lineage>
        <taxon>Eukaryota</taxon>
        <taxon>Discoba</taxon>
        <taxon>Heterolobosea</taxon>
        <taxon>Tetramitia</taxon>
        <taxon>Eutetramitia</taxon>
        <taxon>Vahlkampfiidae</taxon>
        <taxon>Naegleria</taxon>
    </lineage>
</organism>
<comment type="caution">
    <text evidence="2">The sequence shown here is derived from an EMBL/GenBank/DDBJ whole genome shotgun (WGS) entry which is preliminary data.</text>
</comment>
<feature type="region of interest" description="Disordered" evidence="1">
    <location>
        <begin position="1"/>
        <end position="30"/>
    </location>
</feature>
<name>A0A6A5C851_NAEFO</name>
<dbReference type="Gene3D" id="2.20.110.10">
    <property type="entry name" value="Histone H3 K4-specific methyltransferase SET7/9 N-terminal domain"/>
    <property type="match status" value="1"/>
</dbReference>
<dbReference type="AlphaFoldDB" id="A0A6A5C851"/>
<dbReference type="VEuPathDB" id="AmoebaDB:NF0131090"/>
<proteinExistence type="predicted"/>
<dbReference type="VEuPathDB" id="AmoebaDB:NfTy_038100"/>
<feature type="region of interest" description="Disordered" evidence="1">
    <location>
        <begin position="352"/>
        <end position="377"/>
    </location>
</feature>